<dbReference type="Proteomes" id="UP001058124">
    <property type="component" value="Unassembled WGS sequence"/>
</dbReference>
<comment type="caution">
    <text evidence="1">The sequence shown here is derived from an EMBL/GenBank/DDBJ whole genome shotgun (WGS) entry which is preliminary data.</text>
</comment>
<keyword evidence="2" id="KW-1185">Reference proteome</keyword>
<sequence length="62" mass="6837">MLSYVNTRTEDPLELIEQCLALAGAVISIDNAAVKESLQMILHEKVSALFCALYEKNMPEPA</sequence>
<name>A0AAV5N610_9GAMM</name>
<evidence type="ECO:0000313" key="1">
    <source>
        <dbReference type="EMBL" id="GKX56913.1"/>
    </source>
</evidence>
<dbReference type="AlphaFoldDB" id="A0AAV5N610"/>
<organism evidence="1 2">
    <name type="scientific">Leminorella grimontii</name>
    <dbReference type="NCBI Taxonomy" id="82981"/>
    <lineage>
        <taxon>Bacteria</taxon>
        <taxon>Pseudomonadati</taxon>
        <taxon>Pseudomonadota</taxon>
        <taxon>Gammaproteobacteria</taxon>
        <taxon>Enterobacterales</taxon>
        <taxon>Budviciaceae</taxon>
        <taxon>Leminorella</taxon>
    </lineage>
</organism>
<gene>
    <name evidence="1" type="ORF">SOASR030_30250</name>
</gene>
<accession>A0AAV5N610</accession>
<dbReference type="RefSeq" id="WP_027275029.1">
    <property type="nucleotide sequence ID" value="NZ_BRLH01000009.1"/>
</dbReference>
<dbReference type="EMBL" id="BRLH01000009">
    <property type="protein sequence ID" value="GKX56913.1"/>
    <property type="molecule type" value="Genomic_DNA"/>
</dbReference>
<evidence type="ECO:0000313" key="2">
    <source>
        <dbReference type="Proteomes" id="UP001058124"/>
    </source>
</evidence>
<protein>
    <submittedName>
        <fullName evidence="1">Uncharacterized protein</fullName>
    </submittedName>
</protein>
<proteinExistence type="predicted"/>
<reference evidence="1" key="1">
    <citation type="submission" date="2022-06" db="EMBL/GenBank/DDBJ databases">
        <title>Draft genome sequences of Leminorella grimontii str. JCM5902.</title>
        <authorList>
            <person name="Wakabayashi Y."/>
            <person name="Kojima K."/>
        </authorList>
    </citation>
    <scope>NUCLEOTIDE SEQUENCE</scope>
    <source>
        <strain evidence="1">JCM 5902</strain>
    </source>
</reference>